<evidence type="ECO:0000313" key="2">
    <source>
        <dbReference type="Proteomes" id="UP000663124"/>
    </source>
</evidence>
<evidence type="ECO:0000313" key="1">
    <source>
        <dbReference type="EMBL" id="QOI45037.1"/>
    </source>
</evidence>
<sequence length="288" mass="32896">MKTFLFKVISIFVFVSTVASIIDCKKVEKQETEKRSFQSGDIVKVNVKPGLAVRDQPSLGAKKISEISFDTTIQILNCAERIEEILGLSGPWCEIKFLDQKGWVFSPFLKSEYSRELAFKISYGKAIRELPLPEPAPISDRLVLYRMSVQGHDIGIIQFVLDEKSEKGKMNSCRYWSGPPNTEESSRRYCDSSDASYKRNKNELSIDGKQYKWDGRFKGFISLDDNYDWKEIFAQAFDGKPHPEGDYNSWTLEESNCRFFEGDPYGGAEASFLCEKLGFDASCQCFEK</sequence>
<geneLocation type="plasmid" evidence="1 2">
    <name>p2</name>
</geneLocation>
<organism evidence="1 2">
    <name type="scientific">Leptospira interrogans serovar Canicola</name>
    <dbReference type="NCBI Taxonomy" id="211880"/>
    <lineage>
        <taxon>Bacteria</taxon>
        <taxon>Pseudomonadati</taxon>
        <taxon>Spirochaetota</taxon>
        <taxon>Spirochaetia</taxon>
        <taxon>Leptospirales</taxon>
        <taxon>Leptospiraceae</taxon>
        <taxon>Leptospira</taxon>
    </lineage>
</organism>
<dbReference type="AlphaFoldDB" id="A0AAQ0B041"/>
<accession>A0AAQ0B041</accession>
<name>A0AAQ0B041_LEPIR</name>
<protein>
    <submittedName>
        <fullName evidence="1">SH3 domain-containing protein</fullName>
    </submittedName>
</protein>
<proteinExistence type="predicted"/>
<keyword evidence="1" id="KW-0614">Plasmid</keyword>
<gene>
    <name evidence="1" type="ORF">Lepto782_22870</name>
</gene>
<dbReference type="EMBL" id="CP043887">
    <property type="protein sequence ID" value="QOI45037.1"/>
    <property type="molecule type" value="Genomic_DNA"/>
</dbReference>
<reference evidence="1" key="1">
    <citation type="submission" date="2019-09" db="EMBL/GenBank/DDBJ databases">
        <title>Comparative Genomics of Leptospira interrogans Reveals Genome Plasticity - A Common Adaptive Strategy for Survival in Various Hosts.</title>
        <authorList>
            <person name="Ramli S.R."/>
            <person name="Bunk B."/>
            <person name="Goris M."/>
            <person name="Bhuju S."/>
            <person name="Jarek M."/>
            <person name="Sproer C."/>
            <person name="Mustakim S."/>
            <person name="Strommenger B."/>
            <person name="Pessler F."/>
        </authorList>
    </citation>
    <scope>NUCLEOTIDE SEQUENCE</scope>
    <source>
        <strain evidence="1">782</strain>
        <plasmid evidence="1">p2</plasmid>
    </source>
</reference>
<dbReference type="Proteomes" id="UP000663124">
    <property type="component" value="Plasmid p2"/>
</dbReference>
<dbReference type="Gene3D" id="2.30.30.40">
    <property type="entry name" value="SH3 Domains"/>
    <property type="match status" value="1"/>
</dbReference>
<dbReference type="RefSeq" id="WP_000846954.1">
    <property type="nucleotide sequence ID" value="NZ_CP043887.1"/>
</dbReference>